<proteinExistence type="predicted"/>
<sequence length="185" mass="20451">MHFPIRLLIGLVFLVMISPTIFAADVYILRAITVPQTYLTGYVDVEITIENVQFNQQGYGAASSGNQLIHTSIRNDKGQFLPGFDDYQTSIPLPAAINVINVTIPQSSLNAGEIYTIQASIDPYNPNGTTYDETTKGNNSARKTFTVLKAPQTYQVPDMPFELSFAGMLLVLSGLFYYGRVKKNN</sequence>
<reference evidence="2" key="1">
    <citation type="submission" date="2019-03" db="EMBL/GenBank/DDBJ databases">
        <title>Lake Tanganyika Metagenome-Assembled Genomes (MAGs).</title>
        <authorList>
            <person name="Tran P."/>
        </authorList>
    </citation>
    <scope>NUCLEOTIDE SEQUENCE</scope>
    <source>
        <strain evidence="2">M_DeepCast_50m_m2_156</strain>
    </source>
</reference>
<dbReference type="AlphaFoldDB" id="A0A8T4C5E9"/>
<keyword evidence="1" id="KW-1133">Transmembrane helix</keyword>
<keyword evidence="1" id="KW-0472">Membrane</keyword>
<feature type="transmembrane region" description="Helical" evidence="1">
    <location>
        <begin position="159"/>
        <end position="179"/>
    </location>
</feature>
<accession>A0A8T4C5E9</accession>
<name>A0A8T4C5E9_9ARCH</name>
<evidence type="ECO:0000256" key="1">
    <source>
        <dbReference type="SAM" id="Phobius"/>
    </source>
</evidence>
<evidence type="ECO:0000313" key="2">
    <source>
        <dbReference type="EMBL" id="MBM3281736.1"/>
    </source>
</evidence>
<dbReference type="Proteomes" id="UP000774699">
    <property type="component" value="Unassembled WGS sequence"/>
</dbReference>
<protein>
    <submittedName>
        <fullName evidence="2">Uncharacterized protein</fullName>
    </submittedName>
</protein>
<dbReference type="EMBL" id="VGJJ01000001">
    <property type="protein sequence ID" value="MBM3281736.1"/>
    <property type="molecule type" value="Genomic_DNA"/>
</dbReference>
<evidence type="ECO:0000313" key="3">
    <source>
        <dbReference type="Proteomes" id="UP000774699"/>
    </source>
</evidence>
<organism evidence="2 3">
    <name type="scientific">Candidatus Iainarchaeum sp</name>
    <dbReference type="NCBI Taxonomy" id="3101447"/>
    <lineage>
        <taxon>Archaea</taxon>
        <taxon>Candidatus Iainarchaeota</taxon>
        <taxon>Candidatus Iainarchaeia</taxon>
        <taxon>Candidatus Iainarchaeales</taxon>
        <taxon>Candidatus Iainarchaeaceae</taxon>
        <taxon>Candidatus Iainarchaeum</taxon>
    </lineage>
</organism>
<keyword evidence="1" id="KW-0812">Transmembrane</keyword>
<comment type="caution">
    <text evidence="2">The sequence shown here is derived from an EMBL/GenBank/DDBJ whole genome shotgun (WGS) entry which is preliminary data.</text>
</comment>
<gene>
    <name evidence="2" type="ORF">FJY86_00115</name>
</gene>